<evidence type="ECO:0000256" key="1">
    <source>
        <dbReference type="SAM" id="MobiDB-lite"/>
    </source>
</evidence>
<sequence>MRVYKRGRTTRNKRSTKNRKMHSVPEEPRQGVFIDERFGDTLPQAPRGVFFLVEVYTDEPGMRPHEVQEPDEEQENPRRVEVQIEEMPGADEQDVDMMDV</sequence>
<reference evidence="2 3" key="1">
    <citation type="submission" date="2016-03" db="EMBL/GenBank/DDBJ databases">
        <authorList>
            <person name="Devillers H."/>
        </authorList>
    </citation>
    <scope>NUCLEOTIDE SEQUENCE [LARGE SCALE GENOMIC DNA]</scope>
    <source>
        <strain evidence="2">CBS 6772</strain>
    </source>
</reference>
<organism evidence="2 3">
    <name type="scientific">Lachancea fermentati</name>
    <name type="common">Zygosaccharomyces fermentati</name>
    <dbReference type="NCBI Taxonomy" id="4955"/>
    <lineage>
        <taxon>Eukaryota</taxon>
        <taxon>Fungi</taxon>
        <taxon>Dikarya</taxon>
        <taxon>Ascomycota</taxon>
        <taxon>Saccharomycotina</taxon>
        <taxon>Saccharomycetes</taxon>
        <taxon>Saccharomycetales</taxon>
        <taxon>Saccharomycetaceae</taxon>
        <taxon>Lachancea</taxon>
    </lineage>
</organism>
<feature type="region of interest" description="Disordered" evidence="1">
    <location>
        <begin position="1"/>
        <end position="30"/>
    </location>
</feature>
<proteinExistence type="predicted"/>
<dbReference type="EMBL" id="LT598486">
    <property type="protein sequence ID" value="SCW03201.1"/>
    <property type="molecule type" value="Genomic_DNA"/>
</dbReference>
<keyword evidence="3" id="KW-1185">Reference proteome</keyword>
<dbReference type="OrthoDB" id="4032459at2759"/>
<dbReference type="Proteomes" id="UP000190831">
    <property type="component" value="Chromosome G"/>
</dbReference>
<dbReference type="AlphaFoldDB" id="A0A1G4MH89"/>
<dbReference type="OMA" id="HKAPRIR"/>
<evidence type="ECO:0000313" key="3">
    <source>
        <dbReference type="Proteomes" id="UP000190831"/>
    </source>
</evidence>
<evidence type="ECO:0000313" key="2">
    <source>
        <dbReference type="EMBL" id="SCW03201.1"/>
    </source>
</evidence>
<accession>A0A1G4MH89</accession>
<gene>
    <name evidence="2" type="ORF">LAFE_0G05226G</name>
</gene>
<feature type="compositionally biased region" description="Basic residues" evidence="1">
    <location>
        <begin position="1"/>
        <end position="22"/>
    </location>
</feature>
<name>A0A1G4MH89_LACFM</name>
<protein>
    <submittedName>
        <fullName evidence="2">LAFE_0G05226g1_1</fullName>
    </submittedName>
</protein>